<evidence type="ECO:0008006" key="3">
    <source>
        <dbReference type="Google" id="ProtNLM"/>
    </source>
</evidence>
<evidence type="ECO:0000313" key="2">
    <source>
        <dbReference type="Proteomes" id="UP001217089"/>
    </source>
</evidence>
<organism evidence="1 2">
    <name type="scientific">Tegillarca granosa</name>
    <name type="common">Malaysian cockle</name>
    <name type="synonym">Anadara granosa</name>
    <dbReference type="NCBI Taxonomy" id="220873"/>
    <lineage>
        <taxon>Eukaryota</taxon>
        <taxon>Metazoa</taxon>
        <taxon>Spiralia</taxon>
        <taxon>Lophotrochozoa</taxon>
        <taxon>Mollusca</taxon>
        <taxon>Bivalvia</taxon>
        <taxon>Autobranchia</taxon>
        <taxon>Pteriomorphia</taxon>
        <taxon>Arcoida</taxon>
        <taxon>Arcoidea</taxon>
        <taxon>Arcidae</taxon>
        <taxon>Tegillarca</taxon>
    </lineage>
</organism>
<reference evidence="1 2" key="1">
    <citation type="submission" date="2022-12" db="EMBL/GenBank/DDBJ databases">
        <title>Chromosome-level genome of Tegillarca granosa.</title>
        <authorList>
            <person name="Kim J."/>
        </authorList>
    </citation>
    <scope>NUCLEOTIDE SEQUENCE [LARGE SCALE GENOMIC DNA]</scope>
    <source>
        <strain evidence="1">Teg-2019</strain>
        <tissue evidence="1">Adductor muscle</tissue>
    </source>
</reference>
<protein>
    <recommendedName>
        <fullName evidence="3">DUF4371 domain-containing protein</fullName>
    </recommendedName>
</protein>
<dbReference type="PANTHER" id="PTHR46880:SF5">
    <property type="entry name" value="DUF4371 DOMAIN-CONTAINING PROTEIN"/>
    <property type="match status" value="1"/>
</dbReference>
<dbReference type="Proteomes" id="UP001217089">
    <property type="component" value="Unassembled WGS sequence"/>
</dbReference>
<dbReference type="PANTHER" id="PTHR46880">
    <property type="entry name" value="RAS-ASSOCIATING DOMAIN-CONTAINING PROTEIN"/>
    <property type="match status" value="1"/>
</dbReference>
<gene>
    <name evidence="1" type="ORF">KUTeg_021870</name>
</gene>
<accession>A0ABQ9E4K7</accession>
<proteinExistence type="predicted"/>
<dbReference type="EMBL" id="JARBDR010000919">
    <property type="protein sequence ID" value="KAJ8300351.1"/>
    <property type="molecule type" value="Genomic_DNA"/>
</dbReference>
<keyword evidence="2" id="KW-1185">Reference proteome</keyword>
<evidence type="ECO:0000313" key="1">
    <source>
        <dbReference type="EMBL" id="KAJ8300351.1"/>
    </source>
</evidence>
<name>A0ABQ9E4K7_TEGGR</name>
<feature type="non-terminal residue" evidence="1">
    <location>
        <position position="1"/>
    </location>
</feature>
<comment type="caution">
    <text evidence="1">The sequence shown here is derived from an EMBL/GenBank/DDBJ whole genome shotgun (WGS) entry which is preliminary data.</text>
</comment>
<sequence length="213" mass="24205">KAKTIADTPAKENRKFKTSWQTDFNFLRYDREQNLMFCALCEKTDRRDAIVKHTFTEDYTFAIAASEMKGDNNAAAIKARKVERTAVEGLKQNLNYLAKRNEPSSAISDLNSFLLHHNLSKFDPVKVNDPKKKGLKYEHIECEMQTAMAKVVQQDLLDDINFGVFSIMADESTDVSNEKTVMLFVSYEKNGAPCVKFLEVNEIAGDECNSKNI</sequence>